<dbReference type="SMART" id="SM00046">
    <property type="entry name" value="DAGKc"/>
    <property type="match status" value="1"/>
</dbReference>
<evidence type="ECO:0000256" key="7">
    <source>
        <dbReference type="ARBA" id="ARBA00023209"/>
    </source>
</evidence>
<dbReference type="InterPro" id="IPR050187">
    <property type="entry name" value="Lipid_Phosphate_FormReg"/>
</dbReference>
<proteinExistence type="inferred from homology"/>
<dbReference type="Gene3D" id="2.60.200.40">
    <property type="match status" value="1"/>
</dbReference>
<comment type="caution">
    <text evidence="10">The sequence shown here is derived from an EMBL/GenBank/DDBJ whole genome shotgun (WGS) entry which is preliminary data.</text>
</comment>
<name>A0A562IPF6_9ACTN</name>
<dbReference type="InterPro" id="IPR017438">
    <property type="entry name" value="ATP-NAD_kinase_N"/>
</dbReference>
<keyword evidence="7" id="KW-0594">Phospholipid biosynthesis</keyword>
<keyword evidence="4" id="KW-0547">Nucleotide-binding</keyword>
<evidence type="ECO:0000313" key="11">
    <source>
        <dbReference type="Proteomes" id="UP000321490"/>
    </source>
</evidence>
<feature type="domain" description="DAGKc" evidence="9">
    <location>
        <begin position="1"/>
        <end position="129"/>
    </location>
</feature>
<evidence type="ECO:0000256" key="3">
    <source>
        <dbReference type="ARBA" id="ARBA00022679"/>
    </source>
</evidence>
<keyword evidence="7" id="KW-0444">Lipid biosynthesis</keyword>
<dbReference type="GO" id="GO:0005524">
    <property type="term" value="F:ATP binding"/>
    <property type="evidence" value="ECO:0007669"/>
    <property type="project" value="UniProtKB-KW"/>
</dbReference>
<dbReference type="GO" id="GO:0005886">
    <property type="term" value="C:plasma membrane"/>
    <property type="evidence" value="ECO:0007669"/>
    <property type="project" value="TreeGrafter"/>
</dbReference>
<dbReference type="InterPro" id="IPR001206">
    <property type="entry name" value="Diacylglycerol_kinase_cat_dom"/>
</dbReference>
<comment type="cofactor">
    <cofactor evidence="1">
        <name>Mg(2+)</name>
        <dbReference type="ChEBI" id="CHEBI:18420"/>
    </cofactor>
</comment>
<evidence type="ECO:0000256" key="6">
    <source>
        <dbReference type="ARBA" id="ARBA00022840"/>
    </source>
</evidence>
<keyword evidence="3" id="KW-0808">Transferase</keyword>
<dbReference type="PROSITE" id="PS50146">
    <property type="entry name" value="DAGK"/>
    <property type="match status" value="1"/>
</dbReference>
<protein>
    <submittedName>
        <fullName evidence="10">Diacylglycerol kinase family enzyme</fullName>
    </submittedName>
</protein>
<dbReference type="EMBL" id="VLKF01000001">
    <property type="protein sequence ID" value="TWH72909.1"/>
    <property type="molecule type" value="Genomic_DNA"/>
</dbReference>
<keyword evidence="7" id="KW-0443">Lipid metabolism</keyword>
<dbReference type="Gene3D" id="3.40.50.10330">
    <property type="entry name" value="Probable inorganic polyphosphate/atp-NAD kinase, domain 1"/>
    <property type="match status" value="1"/>
</dbReference>
<dbReference type="PANTHER" id="PTHR12358">
    <property type="entry name" value="SPHINGOSINE KINASE"/>
    <property type="match status" value="1"/>
</dbReference>
<keyword evidence="6" id="KW-0067">ATP-binding</keyword>
<dbReference type="InterPro" id="IPR016064">
    <property type="entry name" value="NAD/diacylglycerol_kinase_sf"/>
</dbReference>
<dbReference type="SUPFAM" id="SSF111331">
    <property type="entry name" value="NAD kinase/diacylglycerol kinase-like"/>
    <property type="match status" value="1"/>
</dbReference>
<reference evidence="10 11" key="1">
    <citation type="submission" date="2019-07" db="EMBL/GenBank/DDBJ databases">
        <title>R&amp;d 2014.</title>
        <authorList>
            <person name="Klenk H.-P."/>
        </authorList>
    </citation>
    <scope>NUCLEOTIDE SEQUENCE [LARGE SCALE GENOMIC DNA]</scope>
    <source>
        <strain evidence="10 11">DSM 45764</strain>
    </source>
</reference>
<dbReference type="InterPro" id="IPR045540">
    <property type="entry name" value="YegS/DAGK_C"/>
</dbReference>
<dbReference type="Pfam" id="PF19279">
    <property type="entry name" value="YegS_C"/>
    <property type="match status" value="1"/>
</dbReference>
<dbReference type="GO" id="GO:0016301">
    <property type="term" value="F:kinase activity"/>
    <property type="evidence" value="ECO:0007669"/>
    <property type="project" value="UniProtKB-KW"/>
</dbReference>
<evidence type="ECO:0000313" key="10">
    <source>
        <dbReference type="EMBL" id="TWH72909.1"/>
    </source>
</evidence>
<comment type="similarity">
    <text evidence="2">Belongs to the diacylglycerol/lipid kinase family.</text>
</comment>
<organism evidence="10 11">
    <name type="scientific">Modestobacter roseus</name>
    <dbReference type="NCBI Taxonomy" id="1181884"/>
    <lineage>
        <taxon>Bacteria</taxon>
        <taxon>Bacillati</taxon>
        <taxon>Actinomycetota</taxon>
        <taxon>Actinomycetes</taxon>
        <taxon>Geodermatophilales</taxon>
        <taxon>Geodermatophilaceae</taxon>
        <taxon>Modestobacter</taxon>
    </lineage>
</organism>
<evidence type="ECO:0000259" key="9">
    <source>
        <dbReference type="PROSITE" id="PS50146"/>
    </source>
</evidence>
<dbReference type="PANTHER" id="PTHR12358:SF106">
    <property type="entry name" value="LIPID KINASE YEGS"/>
    <property type="match status" value="1"/>
</dbReference>
<evidence type="ECO:0000256" key="5">
    <source>
        <dbReference type="ARBA" id="ARBA00022777"/>
    </source>
</evidence>
<dbReference type="Pfam" id="PF00781">
    <property type="entry name" value="DAGK_cat"/>
    <property type="match status" value="1"/>
</dbReference>
<keyword evidence="5 10" id="KW-0418">Kinase</keyword>
<evidence type="ECO:0000256" key="8">
    <source>
        <dbReference type="ARBA" id="ARBA00023264"/>
    </source>
</evidence>
<evidence type="ECO:0000256" key="4">
    <source>
        <dbReference type="ARBA" id="ARBA00022741"/>
    </source>
</evidence>
<dbReference type="RefSeq" id="WP_228395208.1">
    <property type="nucleotide sequence ID" value="NZ_ML762498.1"/>
</dbReference>
<keyword evidence="11" id="KW-1185">Reference proteome</keyword>
<dbReference type="AlphaFoldDB" id="A0A562IPF6"/>
<keyword evidence="8" id="KW-1208">Phospholipid metabolism</keyword>
<dbReference type="Proteomes" id="UP000321490">
    <property type="component" value="Unassembled WGS sequence"/>
</dbReference>
<accession>A0A562IPF6</accession>
<gene>
    <name evidence="10" type="ORF">JD78_01432</name>
</gene>
<evidence type="ECO:0000256" key="2">
    <source>
        <dbReference type="ARBA" id="ARBA00005983"/>
    </source>
</evidence>
<sequence length="303" mass="30500">MQRLLVVVNGAAGTTDDDSVQTVLTALRSGADVTVAATASADELRRAVSDREGRRLVVVGGDGSVHAAVAALDAAGGLDPEDPVGIIPLGTGNDLGQALDLPLDPARSAAVVLDGIPRRLDLVRDDDGGVVVNAVHGGAGARASAEAAGLKERLGKVAYPVGALVAGVSTDGWCLRVEVDGRVAGHGAAGWAADGETPVLMAAVCNGPTIGGATPIAPGARLDDGLVDVVVSVATGPLARAAFAAALREGRHVERDDVLVVRGREVAVTGGPVDLVADGELEEAVGSRLWRVQPHAWSVLVPR</sequence>
<evidence type="ECO:0000256" key="1">
    <source>
        <dbReference type="ARBA" id="ARBA00001946"/>
    </source>
</evidence>
<dbReference type="GO" id="GO:0008654">
    <property type="term" value="P:phospholipid biosynthetic process"/>
    <property type="evidence" value="ECO:0007669"/>
    <property type="project" value="UniProtKB-KW"/>
</dbReference>